<organism evidence="14 15">
    <name type="scientific">Electrophorus voltai</name>
    <dbReference type="NCBI Taxonomy" id="2609070"/>
    <lineage>
        <taxon>Eukaryota</taxon>
        <taxon>Metazoa</taxon>
        <taxon>Chordata</taxon>
        <taxon>Craniata</taxon>
        <taxon>Vertebrata</taxon>
        <taxon>Euteleostomi</taxon>
        <taxon>Actinopterygii</taxon>
        <taxon>Neopterygii</taxon>
        <taxon>Teleostei</taxon>
        <taxon>Ostariophysi</taxon>
        <taxon>Gymnotiformes</taxon>
        <taxon>Gymnotoidei</taxon>
        <taxon>Gymnotidae</taxon>
        <taxon>Electrophorus</taxon>
    </lineage>
</organism>
<evidence type="ECO:0000256" key="9">
    <source>
        <dbReference type="ARBA" id="ARBA00023242"/>
    </source>
</evidence>
<dbReference type="SUPFAM" id="SSF81324">
    <property type="entry name" value="Voltage-gated potassium channels"/>
    <property type="match status" value="1"/>
</dbReference>
<feature type="transmembrane region" description="Helical" evidence="12">
    <location>
        <begin position="2529"/>
        <end position="2551"/>
    </location>
</feature>
<keyword evidence="6 12" id="KW-1133">Transmembrane helix</keyword>
<feature type="transmembrane region" description="Helical" evidence="12">
    <location>
        <begin position="2638"/>
        <end position="2658"/>
    </location>
</feature>
<evidence type="ECO:0000313" key="14">
    <source>
        <dbReference type="EMBL" id="KAK1785192.1"/>
    </source>
</evidence>
<evidence type="ECO:0000256" key="10">
    <source>
        <dbReference type="ARBA" id="ARBA00023303"/>
    </source>
</evidence>
<keyword evidence="5" id="KW-0630">Potassium</keyword>
<keyword evidence="15" id="KW-1185">Reference proteome</keyword>
<dbReference type="GO" id="GO:0005737">
    <property type="term" value="C:cytoplasm"/>
    <property type="evidence" value="ECO:0007669"/>
    <property type="project" value="TreeGrafter"/>
</dbReference>
<dbReference type="Pfam" id="PF07885">
    <property type="entry name" value="Ion_trans_2"/>
    <property type="match status" value="2"/>
</dbReference>
<dbReference type="PANTHER" id="PTHR23348:SF42">
    <property type="entry name" value="PERIAXIN"/>
    <property type="match status" value="1"/>
</dbReference>
<dbReference type="PROSITE" id="PS50106">
    <property type="entry name" value="PDZ"/>
    <property type="match status" value="1"/>
</dbReference>
<evidence type="ECO:0000256" key="5">
    <source>
        <dbReference type="ARBA" id="ARBA00022958"/>
    </source>
</evidence>
<keyword evidence="8 12" id="KW-0472">Membrane</keyword>
<feature type="transmembrane region" description="Helical" evidence="12">
    <location>
        <begin position="2609"/>
        <end position="2626"/>
    </location>
</feature>
<dbReference type="SUPFAM" id="SSF50156">
    <property type="entry name" value="PDZ domain-like"/>
    <property type="match status" value="1"/>
</dbReference>
<dbReference type="InterPro" id="IPR052082">
    <property type="entry name" value="Myelin_sheath_structural"/>
</dbReference>
<evidence type="ECO:0000256" key="4">
    <source>
        <dbReference type="ARBA" id="ARBA00022692"/>
    </source>
</evidence>
<dbReference type="GO" id="GO:0005634">
    <property type="term" value="C:nucleus"/>
    <property type="evidence" value="ECO:0007669"/>
    <property type="project" value="UniProtKB-SubCell"/>
</dbReference>
<dbReference type="PRINTS" id="PR01333">
    <property type="entry name" value="2POREKCHANEL"/>
</dbReference>
<keyword evidence="3 11" id="KW-0813">Transport</keyword>
<comment type="subcellular location">
    <subcellularLocation>
        <location evidence="2">Membrane</location>
        <topology evidence="2">Multi-pass membrane protein</topology>
    </subcellularLocation>
    <subcellularLocation>
        <location evidence="1">Nucleus</location>
    </subcellularLocation>
</comment>
<evidence type="ECO:0000313" key="15">
    <source>
        <dbReference type="Proteomes" id="UP001239994"/>
    </source>
</evidence>
<dbReference type="SMART" id="SM00228">
    <property type="entry name" value="PDZ"/>
    <property type="match status" value="1"/>
</dbReference>
<evidence type="ECO:0000256" key="12">
    <source>
        <dbReference type="SAM" id="Phobius"/>
    </source>
</evidence>
<comment type="caution">
    <text evidence="14">The sequence shown here is derived from an EMBL/GenBank/DDBJ whole genome shotgun (WGS) entry which is preliminary data.</text>
</comment>
<dbReference type="InterPro" id="IPR001478">
    <property type="entry name" value="PDZ"/>
</dbReference>
<evidence type="ECO:0000256" key="11">
    <source>
        <dbReference type="RuleBase" id="RU003857"/>
    </source>
</evidence>
<sequence>MLAYLQEVFYINWTPSCAESVRELEDVYENPQAKDPVQMEKNKESELMEVVMETKAEAGASGYSVVGGGERGIFIKEVLKDSPAAKQLSLQKGDQLLSARVYFDNVKYEDALKILQCAEPYKVSFFLKRTVFQIDDSASQGASNVELKGPTAKIQRMSVKSVKPFKVKKKRGGRFGLKRLKENKRARDTIELDIESSPATHDINPADLEFAFPKFKLSKHEKAFAEELGELEVITSGMKKRKLRFPRTKAKSAAGCAEVVSADISTPRGEKEMSGAKIKVKEKSPKFALKFPQHKKSKVPSLEDIVPLKNADAKFRPPSVEFDFIMPQSKNEVSVPNTKVDIKGKVEETKVKTPKTDLDSMDSKMKMPNIKVPKLKLSCHSNPVNGDAITKKEASEKAKLKTPTVDIAAQNIDVDVHIPMTTESPEVKDAETIDPNVKLMMFSMSEVDRSLPKLSLDAKGKAGDEKDGSMDKQTGIALPKIDISISSTEISDLSISGPSIVPKKTKKDIADVGLTTTGEKVEPPKLDVSLPKVTSPEDKVIVEGSGIKGGEFHIPSTQLSLQKEKLKGDVSVEAEVKKGGNFKLSHPDISLLKVKLPEGEMEVKGRKHQMPSFDPSLPKGQAEEVINIEGHSGKGRKIEMPKFDMSLTEKKMAESEISIEELEVKGGKIDMPDIDNILPKEKAKCSADLEVDSSKGGKFHLPDVDLSLPKMKSPDIHLNVAEPKGPKISMPSIDLSLPQGKVEGDDYIDGQSGKRKKFEMPKIDLSLPKLKSPEVDISPPKLSLPEGQINVEGPDVKSGKFSLPSFDISLPKGQAEGEIGIEGHSGKGGKIKMPKLDISLPQLKSPGGEIKVEGPEIKGGKFHMPSVDLSLPKHMTERDISLEGETKKGGEFKMPKFDISVPRMKTTGGEISIEAPDIKGGKIDIPDIDISLPKGKAKCSADFEVDGSKGGKFHLPDVDLSLPKMKSPDIHLNVAGPKGPKISMPSIDLSLPQGKVDGDVYVDGQSGKGKKFEMPKIDLSLPKLKSPEVDISPPKLSLPEGQINVEGPDVKSGKFSLPSFDISLPKGQAEGEIGIEGHSGKGGKIKMPKLDISLPQLKSPGGEIKVEGPEIKGGKFHMPSVDLSLPKHMTERDISLEGETKKGGEFKMPKFDISVPRMKTTGGEISIEAPDIKGGKIDIPDIDISLPKGKAKCSADLEVDGSKGGKFHLPDVDLSLPKMKSPDIHLNVAGPKGPKISMPSIDLSLPQGKVDGDVYVDGQSGKGKKFEMPKIDLSLPKLKSPEVDISPPKLSLPEGQINVEGPDVKSGKFSLPSFDISLPKGQAEGEIGIEGHSGKGGKIKMPKLDISLPQLKSPGGEIKVEGPEIKGGKFHMPSVDLSLPKHMTERDISLEGETKKGGEFKMPKFDISVPRMKMTGGEISIEAPDIKGGKIDIPDIDISLPKGKAKCSADLEVDGSKGGKFHLPDVDLSLPKMKSPDIHLNVAGPKGPKISMPSIDLSLPQGKVDEDVYVDGQSGKGKKFEMPKIDLSLPKLKSPEVDISPPKLSLPEGQINVEGPDVKSGKFSLPSFDISLPKGQAEGEIGIEGHSGKGGKIKMPKLDISLPQLKSPGGEIKVEGPEIKGGKFHMPSVDLSLPKHMTERDISLEGETKKGGEFKMPKFDISLPRMKTTGGEISIEAPDIKGEKIGIPDIDISLPKGIGKCSADLGVDGSKGGKFNLPMVELSLPKKKSPETEIKFEGPEIEGNIMPDATLHRSTAGNIRLPTVKLPTVDISAPKVDFGLDFGLPKGKVNDREDIKLLKAEGSRPSSGSSFEGQDLTLKMPKISLPTFGRKFKCGDKEVGFPADLDMEMQSTCLETDGDGKMKVKVKTPIMKMPSFGISKSNVDIRGTDAEAHIKMCEKNISKPEIKAEGPEDKDKYKLKLPKLKISTPRVNIPKVDAAFEVEGERSSSYKATLDTKGKVKIPLVEISLQAADTPEHEALLPKTEVDVSEADIKDYEDVCSSELNSFCTDTGVGFASHCRGEAGCAIGSHGEVVTLELAGHMTRELFISESNETTLGRRRNKEDVGAFEVKPQVIPKWRKSSKVTRPIERGLAAESKGTFDFSRLEQGWLDKRDSFPTQLVEKKEASHGTSAIAQCLKTKYRHVNRSIQPDLVNQNDLANGNESFNNDKAHLNSSELFPPPENSASAKVNASVGEQGLGHKSSNCEVHTCKERPSLCINGIDDAKHSSEHKSGLVADASLYHTAKCKGPNFVSSVPKFKEHSSGFPVLTQVTHKTYGDKELKEKLSMGYEESIVVPESRNPSDSTEAEQECNWKDRIDKVSLNSENEKPMLTIHTEFTVQDEALDRGSTIHQGMNARVRAGLGEEQWCSPACSSWHVEDVDTECETPEKRFVKSQSRISSFLKAAATSLLNPVLNTTSNGTGALATNILAASEQEEVGAIVGNIGPQPGSELLAEQEMGLDGDMVTTNEKPVVMGQEEEDDFGVFMQAGEEQIWPEGFNELQQVPCRKQDCVGYGHTTPLSDAGKAFSIVYALLGIPFTMLVLTTCVQHLIQPLTYRPMRLWQQWAGWPLRTASTVHFLILILIVMLVFFVVPAVVFSRIEESWTFLEAFYFCFISLCTIGLGDFVPGERPNQQLRPLYKVSVMVYLFVGLMVIVLVLRTFHKLADVHGWTTFFHLPTCEDEDDEAIVEALDGAQCEQETATKPLDPSSQVFYNSMSK</sequence>
<feature type="transmembrane region" description="Helical" evidence="12">
    <location>
        <begin position="2572"/>
        <end position="2597"/>
    </location>
</feature>
<dbReference type="GO" id="GO:0016020">
    <property type="term" value="C:membrane"/>
    <property type="evidence" value="ECO:0007669"/>
    <property type="project" value="UniProtKB-SubCell"/>
</dbReference>
<protein>
    <recommendedName>
        <fullName evidence="13">PDZ domain-containing protein</fullName>
    </recommendedName>
</protein>
<keyword evidence="10 11" id="KW-0407">Ion channel</keyword>
<evidence type="ECO:0000256" key="7">
    <source>
        <dbReference type="ARBA" id="ARBA00023065"/>
    </source>
</evidence>
<dbReference type="GO" id="GO:0005267">
    <property type="term" value="F:potassium channel activity"/>
    <property type="evidence" value="ECO:0007669"/>
    <property type="project" value="InterPro"/>
</dbReference>
<evidence type="ECO:0000256" key="3">
    <source>
        <dbReference type="ARBA" id="ARBA00022448"/>
    </source>
</evidence>
<dbReference type="PRINTS" id="PR01586">
    <property type="entry name" value="TWIKCHANNEL"/>
</dbReference>
<dbReference type="Gene3D" id="2.30.42.10">
    <property type="match status" value="1"/>
</dbReference>
<dbReference type="InterPro" id="IPR005408">
    <property type="entry name" value="2pore_dom_K_chnl_TWIK"/>
</dbReference>
<dbReference type="GO" id="GO:0043484">
    <property type="term" value="P:regulation of RNA splicing"/>
    <property type="evidence" value="ECO:0007669"/>
    <property type="project" value="TreeGrafter"/>
</dbReference>
<evidence type="ECO:0000256" key="8">
    <source>
        <dbReference type="ARBA" id="ARBA00023136"/>
    </source>
</evidence>
<name>A0AAD9DMI4_9TELE</name>
<dbReference type="InterPro" id="IPR003280">
    <property type="entry name" value="2pore_dom_K_chnl"/>
</dbReference>
<dbReference type="EMBL" id="JAROKS010000026">
    <property type="protein sequence ID" value="KAK1785192.1"/>
    <property type="molecule type" value="Genomic_DNA"/>
</dbReference>
<dbReference type="Gene3D" id="1.10.287.70">
    <property type="match status" value="1"/>
</dbReference>
<keyword evidence="7 11" id="KW-0406">Ion transport</keyword>
<evidence type="ECO:0000256" key="6">
    <source>
        <dbReference type="ARBA" id="ARBA00022989"/>
    </source>
</evidence>
<reference evidence="14" key="1">
    <citation type="submission" date="2023-03" db="EMBL/GenBank/DDBJ databases">
        <title>Electrophorus voltai genome.</title>
        <authorList>
            <person name="Bian C."/>
        </authorList>
    </citation>
    <scope>NUCLEOTIDE SEQUENCE</scope>
    <source>
        <strain evidence="14">CB-2022</strain>
        <tissue evidence="14">Muscle</tissue>
    </source>
</reference>
<gene>
    <name evidence="14" type="ORF">P4O66_018605</name>
</gene>
<keyword evidence="4 11" id="KW-0812">Transmembrane</keyword>
<accession>A0AAD9DMI4</accession>
<feature type="domain" description="PDZ" evidence="13">
    <location>
        <begin position="50"/>
        <end position="116"/>
    </location>
</feature>
<keyword evidence="9" id="KW-0539">Nucleus</keyword>
<dbReference type="InterPro" id="IPR036034">
    <property type="entry name" value="PDZ_sf"/>
</dbReference>
<dbReference type="InterPro" id="IPR013099">
    <property type="entry name" value="K_chnl_dom"/>
</dbReference>
<evidence type="ECO:0000256" key="1">
    <source>
        <dbReference type="ARBA" id="ARBA00004123"/>
    </source>
</evidence>
<proteinExistence type="inferred from homology"/>
<dbReference type="GO" id="GO:0032287">
    <property type="term" value="P:peripheral nervous system myelin maintenance"/>
    <property type="evidence" value="ECO:0007669"/>
    <property type="project" value="TreeGrafter"/>
</dbReference>
<evidence type="ECO:0000259" key="13">
    <source>
        <dbReference type="PROSITE" id="PS50106"/>
    </source>
</evidence>
<dbReference type="Proteomes" id="UP001239994">
    <property type="component" value="Unassembled WGS sequence"/>
</dbReference>
<evidence type="ECO:0000256" key="2">
    <source>
        <dbReference type="ARBA" id="ARBA00004141"/>
    </source>
</evidence>
<dbReference type="Pfam" id="PF00595">
    <property type="entry name" value="PDZ"/>
    <property type="match status" value="1"/>
</dbReference>
<dbReference type="PANTHER" id="PTHR23348">
    <property type="entry name" value="PERIAXIN/AHNAK"/>
    <property type="match status" value="1"/>
</dbReference>
<comment type="similarity">
    <text evidence="11">Belongs to the two pore domain potassium channel (TC 1.A.1.8) family.</text>
</comment>